<accession>A0A382BG91</accession>
<dbReference type="InterPro" id="IPR048254">
    <property type="entry name" value="CDP_ALCOHOL_P_TRANSF_CS"/>
</dbReference>
<dbReference type="GO" id="GO:0016780">
    <property type="term" value="F:phosphotransferase activity, for other substituted phosphate groups"/>
    <property type="evidence" value="ECO:0007669"/>
    <property type="project" value="InterPro"/>
</dbReference>
<dbReference type="GO" id="GO:0016020">
    <property type="term" value="C:membrane"/>
    <property type="evidence" value="ECO:0007669"/>
    <property type="project" value="InterPro"/>
</dbReference>
<dbReference type="GO" id="GO:0008654">
    <property type="term" value="P:phospholipid biosynthetic process"/>
    <property type="evidence" value="ECO:0007669"/>
    <property type="project" value="InterPro"/>
</dbReference>
<keyword evidence="2" id="KW-0472">Membrane</keyword>
<evidence type="ECO:0000313" key="3">
    <source>
        <dbReference type="EMBL" id="SVB12664.1"/>
    </source>
</evidence>
<dbReference type="Pfam" id="PF01066">
    <property type="entry name" value="CDP-OH_P_transf"/>
    <property type="match status" value="1"/>
</dbReference>
<gene>
    <name evidence="3" type="ORF">METZ01_LOCUS165518</name>
</gene>
<reference evidence="3" key="1">
    <citation type="submission" date="2018-05" db="EMBL/GenBank/DDBJ databases">
        <authorList>
            <person name="Lanie J.A."/>
            <person name="Ng W.-L."/>
            <person name="Kazmierczak K.M."/>
            <person name="Andrzejewski T.M."/>
            <person name="Davidsen T.M."/>
            <person name="Wayne K.J."/>
            <person name="Tettelin H."/>
            <person name="Glass J.I."/>
            <person name="Rusch D."/>
            <person name="Podicherti R."/>
            <person name="Tsui H.-C.T."/>
            <person name="Winkler M.E."/>
        </authorList>
    </citation>
    <scope>NUCLEOTIDE SEQUENCE</scope>
</reference>
<protein>
    <recommendedName>
        <fullName evidence="4">CDP-alcohol phosphatidyltransferase C-terminal domain-containing protein</fullName>
    </recommendedName>
</protein>
<evidence type="ECO:0000256" key="1">
    <source>
        <dbReference type="ARBA" id="ARBA00022679"/>
    </source>
</evidence>
<dbReference type="InterPro" id="IPR043130">
    <property type="entry name" value="CDP-OH_PTrfase_TM_dom"/>
</dbReference>
<feature type="transmembrane region" description="Helical" evidence="2">
    <location>
        <begin position="35"/>
        <end position="52"/>
    </location>
</feature>
<dbReference type="Gene3D" id="1.20.120.1760">
    <property type="match status" value="1"/>
</dbReference>
<keyword evidence="2" id="KW-0812">Transmembrane</keyword>
<dbReference type="AlphaFoldDB" id="A0A382BG91"/>
<sequence length="160" mass="18588">FLVMFIIIGLTDKLDGVIARHLNQTSKLGAKLDAMADYVFYPMIAFWLYHFTENVVEGWWWYWVFLLLGLFIIKTILGRIKFGFMPPVHTIGGKAFAAGLYFFMIIAVLYPDLAAKLFPVLMIIGYLNQIEESIMFITHDHIDHNTRSIFKNLKGPFQYK</sequence>
<dbReference type="PROSITE" id="PS00379">
    <property type="entry name" value="CDP_ALCOHOL_P_TRANSF"/>
    <property type="match status" value="1"/>
</dbReference>
<feature type="transmembrane region" description="Helical" evidence="2">
    <location>
        <begin position="58"/>
        <end position="77"/>
    </location>
</feature>
<feature type="non-terminal residue" evidence="3">
    <location>
        <position position="1"/>
    </location>
</feature>
<organism evidence="3">
    <name type="scientific">marine metagenome</name>
    <dbReference type="NCBI Taxonomy" id="408172"/>
    <lineage>
        <taxon>unclassified sequences</taxon>
        <taxon>metagenomes</taxon>
        <taxon>ecological metagenomes</taxon>
    </lineage>
</organism>
<evidence type="ECO:0000256" key="2">
    <source>
        <dbReference type="SAM" id="Phobius"/>
    </source>
</evidence>
<dbReference type="EMBL" id="UINC01029628">
    <property type="protein sequence ID" value="SVB12664.1"/>
    <property type="molecule type" value="Genomic_DNA"/>
</dbReference>
<evidence type="ECO:0008006" key="4">
    <source>
        <dbReference type="Google" id="ProtNLM"/>
    </source>
</evidence>
<proteinExistence type="predicted"/>
<keyword evidence="2" id="KW-1133">Transmembrane helix</keyword>
<name>A0A382BG91_9ZZZZ</name>
<feature type="transmembrane region" description="Helical" evidence="2">
    <location>
        <begin position="98"/>
        <end position="127"/>
    </location>
</feature>
<dbReference type="InterPro" id="IPR000462">
    <property type="entry name" value="CDP-OH_P_trans"/>
</dbReference>
<keyword evidence="1" id="KW-0808">Transferase</keyword>